<dbReference type="OrthoDB" id="4578209at2"/>
<dbReference type="RefSeq" id="WP_133854308.1">
    <property type="nucleotide sequence ID" value="NZ_SNXZ01000012.1"/>
</dbReference>
<protein>
    <submittedName>
        <fullName evidence="2">Uncharacterized protein</fullName>
    </submittedName>
</protein>
<gene>
    <name evidence="2" type="ORF">EV186_1123</name>
</gene>
<keyword evidence="3" id="KW-1185">Reference proteome</keyword>
<organism evidence="2 3">
    <name type="scientific">Labedaea rhizosphaerae</name>
    <dbReference type="NCBI Taxonomy" id="598644"/>
    <lineage>
        <taxon>Bacteria</taxon>
        <taxon>Bacillati</taxon>
        <taxon>Actinomycetota</taxon>
        <taxon>Actinomycetes</taxon>
        <taxon>Pseudonocardiales</taxon>
        <taxon>Pseudonocardiaceae</taxon>
        <taxon>Labedaea</taxon>
    </lineage>
</organism>
<name>A0A4R6RRZ3_LABRH</name>
<feature type="region of interest" description="Disordered" evidence="1">
    <location>
        <begin position="256"/>
        <end position="275"/>
    </location>
</feature>
<dbReference type="EMBL" id="SNXZ01000012">
    <property type="protein sequence ID" value="TDP89603.1"/>
    <property type="molecule type" value="Genomic_DNA"/>
</dbReference>
<evidence type="ECO:0000313" key="2">
    <source>
        <dbReference type="EMBL" id="TDP89603.1"/>
    </source>
</evidence>
<reference evidence="2 3" key="1">
    <citation type="submission" date="2019-03" db="EMBL/GenBank/DDBJ databases">
        <title>Genomic Encyclopedia of Type Strains, Phase IV (KMG-IV): sequencing the most valuable type-strain genomes for metagenomic binning, comparative biology and taxonomic classification.</title>
        <authorList>
            <person name="Goeker M."/>
        </authorList>
    </citation>
    <scope>NUCLEOTIDE SEQUENCE [LARGE SCALE GENOMIC DNA]</scope>
    <source>
        <strain evidence="2 3">DSM 45361</strain>
    </source>
</reference>
<feature type="compositionally biased region" description="Basic and acidic residues" evidence="1">
    <location>
        <begin position="256"/>
        <end position="272"/>
    </location>
</feature>
<evidence type="ECO:0000256" key="1">
    <source>
        <dbReference type="SAM" id="MobiDB-lite"/>
    </source>
</evidence>
<proteinExistence type="predicted"/>
<dbReference type="Proteomes" id="UP000295444">
    <property type="component" value="Unassembled WGS sequence"/>
</dbReference>
<evidence type="ECO:0000313" key="3">
    <source>
        <dbReference type="Proteomes" id="UP000295444"/>
    </source>
</evidence>
<accession>A0A4R6RRZ3</accession>
<dbReference type="AlphaFoldDB" id="A0A4R6RRZ3"/>
<comment type="caution">
    <text evidence="2">The sequence shown here is derived from an EMBL/GenBank/DDBJ whole genome shotgun (WGS) entry which is preliminary data.</text>
</comment>
<sequence>MSRIRDVMLRYEAAAMARHHGVEILSVGDPAGAELNQAVHRVAFLMQENGADVWGGLFRAVNALRWRRLTQIQPGALNDAAREAADGTIREAGHLRRTVSDERLLDQVIAAAHWVLGADSPAGALLLESIEEVGAAGCIVIAGSRAAQAGMRPWLREHGVSVFTFGDLGLGSADIEQAYVVGPPRFFPSTLVTAPPTGQVSFVAPAWFRDRALPVSRLAVYAEGALRVQSHISPIGDMTEPVTSVAEADLHEDVYAPEPNWDRPEAPTREPSNDEVEASKILLGGGYAIWLDDGERIRTLDPRQPTGERVTYTPVDRVMPGTYLVLRVGATERHAMHDAALALIGKRAASTAATQAAWKDGLAARIQARGRSEVVSQLRALGVKSAHRAPAWTEPTLICPKNDHDLTLLLGWLDLQPEPSHGNAVRLRRALHRASAALREELETAAAKADLAALEADGHLRLDLEREGFRGMVVARVLAISPYTEIVARQKARVPFRDGGALWLE</sequence>